<keyword evidence="2" id="KW-1185">Reference proteome</keyword>
<proteinExistence type="predicted"/>
<dbReference type="InterPro" id="IPR027434">
    <property type="entry name" value="Homing_endonucl"/>
</dbReference>
<dbReference type="EMBL" id="JBHEZZ010000015">
    <property type="protein sequence ID" value="MFC1404512.1"/>
    <property type="molecule type" value="Genomic_DNA"/>
</dbReference>
<sequence length="284" mass="31459">MKVRRLYEVTTEHCTFALGADQLLRSPDGWVAPDEALGTVVAWTKARHLHRRRLVIVPGYSFGYMVGAVCSDGTVGANYVSLVVNDRGFADKFLESLTAATGLQGQVASVSRPSGYLGREVSGWRVRVVSSYLAALIRQYVGGDAHHLRQGFPRVVLRDQETFRGFLDGYVDGDGFRAPRGDGSTIVSANVSFLAELAMIVGARFTPARTNRASQLWISERWPERRTLRTEDHALQLKESSWVEVRAVRPRPAGGNKPFVLHAFRLDAGMGFLVNGHVTRSFWP</sequence>
<reference evidence="1 2" key="1">
    <citation type="submission" date="2024-09" db="EMBL/GenBank/DDBJ databases">
        <authorList>
            <person name="Lee S.D."/>
        </authorList>
    </citation>
    <scope>NUCLEOTIDE SEQUENCE [LARGE SCALE GENOMIC DNA]</scope>
    <source>
        <strain evidence="1 2">N1-5</strain>
    </source>
</reference>
<comment type="caution">
    <text evidence="1">The sequence shown here is derived from an EMBL/GenBank/DDBJ whole genome shotgun (WGS) entry which is preliminary data.</text>
</comment>
<dbReference type="Gene3D" id="3.10.28.10">
    <property type="entry name" value="Homing endonucleases"/>
    <property type="match status" value="1"/>
</dbReference>
<dbReference type="RefSeq" id="WP_232242144.1">
    <property type="nucleotide sequence ID" value="NZ_JBHEZZ010000015.1"/>
</dbReference>
<evidence type="ECO:0000313" key="2">
    <source>
        <dbReference type="Proteomes" id="UP001592528"/>
    </source>
</evidence>
<gene>
    <name evidence="1" type="ORF">ACEZDJ_24755</name>
</gene>
<dbReference type="Proteomes" id="UP001592528">
    <property type="component" value="Unassembled WGS sequence"/>
</dbReference>
<evidence type="ECO:0000313" key="1">
    <source>
        <dbReference type="EMBL" id="MFC1404512.1"/>
    </source>
</evidence>
<accession>A0ABV6USY5</accession>
<organism evidence="1 2">
    <name type="scientific">Streptacidiphilus cavernicola</name>
    <dbReference type="NCBI Taxonomy" id="3342716"/>
    <lineage>
        <taxon>Bacteria</taxon>
        <taxon>Bacillati</taxon>
        <taxon>Actinomycetota</taxon>
        <taxon>Actinomycetes</taxon>
        <taxon>Kitasatosporales</taxon>
        <taxon>Streptomycetaceae</taxon>
        <taxon>Streptacidiphilus</taxon>
    </lineage>
</organism>
<protein>
    <recommendedName>
        <fullName evidence="3">DOD-type homing endonuclease domain-containing protein</fullName>
    </recommendedName>
</protein>
<name>A0ABV6USY5_9ACTN</name>
<evidence type="ECO:0008006" key="3">
    <source>
        <dbReference type="Google" id="ProtNLM"/>
    </source>
</evidence>